<dbReference type="GeneID" id="36326520"/>
<feature type="chain" id="PRO_5012304443" evidence="2">
    <location>
        <begin position="27"/>
        <end position="98"/>
    </location>
</feature>
<accession>A0A1X6MIL5</accession>
<proteinExistence type="predicted"/>
<sequence length="98" mass="10382">MSARRKVSAILALRSVIIVPILTISASPRRERGADTVRPQESAAGGPPTLLESVPKNGVGEDDRGGKQAKRWQPGTPPLFTEDGKTLLADNVVLPPGF</sequence>
<dbReference type="EMBL" id="KZ110615">
    <property type="protein sequence ID" value="OSX56210.1"/>
    <property type="molecule type" value="Genomic_DNA"/>
</dbReference>
<organism evidence="3 4">
    <name type="scientific">Postia placenta MAD-698-R-SB12</name>
    <dbReference type="NCBI Taxonomy" id="670580"/>
    <lineage>
        <taxon>Eukaryota</taxon>
        <taxon>Fungi</taxon>
        <taxon>Dikarya</taxon>
        <taxon>Basidiomycota</taxon>
        <taxon>Agaricomycotina</taxon>
        <taxon>Agaricomycetes</taxon>
        <taxon>Polyporales</taxon>
        <taxon>Adustoporiaceae</taxon>
        <taxon>Rhodonia</taxon>
    </lineage>
</organism>
<feature type="region of interest" description="Disordered" evidence="1">
    <location>
        <begin position="28"/>
        <end position="83"/>
    </location>
</feature>
<dbReference type="RefSeq" id="XP_024333004.1">
    <property type="nucleotide sequence ID" value="XM_024481570.1"/>
</dbReference>
<reference evidence="3 4" key="1">
    <citation type="submission" date="2017-04" db="EMBL/GenBank/DDBJ databases">
        <title>Genome Sequence of the Model Brown-Rot Fungus Postia placenta SB12.</title>
        <authorList>
            <consortium name="DOE Joint Genome Institute"/>
            <person name="Gaskell J."/>
            <person name="Kersten P."/>
            <person name="Larrondo L.F."/>
            <person name="Canessa P."/>
            <person name="Martinez D."/>
            <person name="Hibbett D."/>
            <person name="Schmoll M."/>
            <person name="Kubicek C.P."/>
            <person name="Martinez A.T."/>
            <person name="Yadav J."/>
            <person name="Master E."/>
            <person name="Magnuson J.K."/>
            <person name="James T."/>
            <person name="Yaver D."/>
            <person name="Berka R."/>
            <person name="Labutti K."/>
            <person name="Lipzen A."/>
            <person name="Aerts A."/>
            <person name="Barry K."/>
            <person name="Henrissat B."/>
            <person name="Blanchette R."/>
            <person name="Grigoriev I."/>
            <person name="Cullen D."/>
        </authorList>
    </citation>
    <scope>NUCLEOTIDE SEQUENCE [LARGE SCALE GENOMIC DNA]</scope>
    <source>
        <strain evidence="3 4">MAD-698-R-SB12</strain>
    </source>
</reference>
<feature type="signal peptide" evidence="2">
    <location>
        <begin position="1"/>
        <end position="26"/>
    </location>
</feature>
<evidence type="ECO:0000256" key="2">
    <source>
        <dbReference type="SAM" id="SignalP"/>
    </source>
</evidence>
<keyword evidence="2" id="KW-0732">Signal</keyword>
<dbReference type="AlphaFoldDB" id="A0A1X6MIL5"/>
<name>A0A1X6MIL5_9APHY</name>
<evidence type="ECO:0000313" key="4">
    <source>
        <dbReference type="Proteomes" id="UP000194127"/>
    </source>
</evidence>
<protein>
    <submittedName>
        <fullName evidence="3">Uncharacterized protein</fullName>
    </submittedName>
</protein>
<keyword evidence="4" id="KW-1185">Reference proteome</keyword>
<evidence type="ECO:0000313" key="3">
    <source>
        <dbReference type="EMBL" id="OSX56210.1"/>
    </source>
</evidence>
<dbReference type="Proteomes" id="UP000194127">
    <property type="component" value="Unassembled WGS sequence"/>
</dbReference>
<gene>
    <name evidence="3" type="ORF">POSPLADRAFT_1062888</name>
</gene>
<evidence type="ECO:0000256" key="1">
    <source>
        <dbReference type="SAM" id="MobiDB-lite"/>
    </source>
</evidence>